<dbReference type="InterPro" id="IPR036812">
    <property type="entry name" value="NAD(P)_OxRdtase_dom_sf"/>
</dbReference>
<dbReference type="InterPro" id="IPR023210">
    <property type="entry name" value="NADP_OxRdtase_dom"/>
</dbReference>
<evidence type="ECO:0000313" key="4">
    <source>
        <dbReference type="Proteomes" id="UP000199181"/>
    </source>
</evidence>
<dbReference type="Proteomes" id="UP000199181">
    <property type="component" value="Unassembled WGS sequence"/>
</dbReference>
<dbReference type="PANTHER" id="PTHR43364:SF4">
    <property type="entry name" value="NAD(P)-LINKED OXIDOREDUCTASE SUPERFAMILY PROTEIN"/>
    <property type="match status" value="1"/>
</dbReference>
<organism evidence="3 4">
    <name type="scientific">Stigmatella erecta</name>
    <dbReference type="NCBI Taxonomy" id="83460"/>
    <lineage>
        <taxon>Bacteria</taxon>
        <taxon>Pseudomonadati</taxon>
        <taxon>Myxococcota</taxon>
        <taxon>Myxococcia</taxon>
        <taxon>Myxococcales</taxon>
        <taxon>Cystobacterineae</taxon>
        <taxon>Archangiaceae</taxon>
        <taxon>Stigmatella</taxon>
    </lineage>
</organism>
<protein>
    <submittedName>
        <fullName evidence="3">Predicted oxidoreductase</fullName>
    </submittedName>
</protein>
<evidence type="ECO:0000256" key="1">
    <source>
        <dbReference type="ARBA" id="ARBA00023002"/>
    </source>
</evidence>
<dbReference type="EMBL" id="FOIJ01000006">
    <property type="protein sequence ID" value="SET97107.1"/>
    <property type="molecule type" value="Genomic_DNA"/>
</dbReference>
<dbReference type="InterPro" id="IPR050523">
    <property type="entry name" value="AKR_Detox_Biosynth"/>
</dbReference>
<evidence type="ECO:0000259" key="2">
    <source>
        <dbReference type="Pfam" id="PF00248"/>
    </source>
</evidence>
<dbReference type="InterPro" id="IPR018170">
    <property type="entry name" value="Aldo/ket_reductase_CS"/>
</dbReference>
<dbReference type="SUPFAM" id="SSF51430">
    <property type="entry name" value="NAD(P)-linked oxidoreductase"/>
    <property type="match status" value="1"/>
</dbReference>
<accession>A0A1I0ILA9</accession>
<keyword evidence="1" id="KW-0560">Oxidoreductase</keyword>
<dbReference type="CDD" id="cd19093">
    <property type="entry name" value="AKR_AtPLR-like"/>
    <property type="match status" value="1"/>
</dbReference>
<dbReference type="Gene3D" id="3.20.20.100">
    <property type="entry name" value="NADP-dependent oxidoreductase domain"/>
    <property type="match status" value="1"/>
</dbReference>
<reference evidence="4" key="1">
    <citation type="submission" date="2016-10" db="EMBL/GenBank/DDBJ databases">
        <authorList>
            <person name="Varghese N."/>
            <person name="Submissions S."/>
        </authorList>
    </citation>
    <scope>NUCLEOTIDE SEQUENCE [LARGE SCALE GENOMIC DNA]</scope>
    <source>
        <strain evidence="4">DSM 16858</strain>
    </source>
</reference>
<keyword evidence="4" id="KW-1185">Reference proteome</keyword>
<evidence type="ECO:0000313" key="3">
    <source>
        <dbReference type="EMBL" id="SET97107.1"/>
    </source>
</evidence>
<dbReference type="PROSITE" id="PS00062">
    <property type="entry name" value="ALDOKETO_REDUCTASE_2"/>
    <property type="match status" value="1"/>
</dbReference>
<sequence length="325" mass="35064">MGERMTLRRLGRSDIEISPLGLGCWQFSEGAGLVGGFWEALPAGTVQDIVETSLRGGINWFDTAEVYGHGRSEQALAAALSSLGKKPGEVLIATKWWPTLRGAGSIGHTLGARLSALSPYAIDLHQIHHAWAFASVGAQAEAMAKLVQEGKIRTVGVSNFSARKMRAMHAALAQRGIPLVSNQMQYSLLDRRIESNGVLAAAKELGITVIAYSPLAQGLLSGKFHDDPALVRSRVGPRRFMPKYRPSGLARSRPLIDALREIATAHGVTASQVALNWLVHFHGDTVVAIPGATKRQHAEENTGALGFTLTEDELRRIDALSRPFL</sequence>
<dbReference type="PANTHER" id="PTHR43364">
    <property type="entry name" value="NADH-SPECIFIC METHYLGLYOXAL REDUCTASE-RELATED"/>
    <property type="match status" value="1"/>
</dbReference>
<feature type="domain" description="NADP-dependent oxidoreductase" evidence="2">
    <location>
        <begin position="19"/>
        <end position="321"/>
    </location>
</feature>
<name>A0A1I0ILA9_9BACT</name>
<dbReference type="GO" id="GO:0016491">
    <property type="term" value="F:oxidoreductase activity"/>
    <property type="evidence" value="ECO:0007669"/>
    <property type="project" value="UniProtKB-KW"/>
</dbReference>
<dbReference type="PRINTS" id="PR00069">
    <property type="entry name" value="ALDKETRDTASE"/>
</dbReference>
<gene>
    <name evidence="3" type="ORF">SAMN05443639_10699</name>
</gene>
<dbReference type="AlphaFoldDB" id="A0A1I0ILA9"/>
<dbReference type="Pfam" id="PF00248">
    <property type="entry name" value="Aldo_ket_red"/>
    <property type="match status" value="1"/>
</dbReference>
<dbReference type="InterPro" id="IPR020471">
    <property type="entry name" value="AKR"/>
</dbReference>
<proteinExistence type="predicted"/>